<dbReference type="RefSeq" id="WP_090730475.1">
    <property type="nucleotide sequence ID" value="NZ_FOOU01000018.1"/>
</dbReference>
<accession>A0A1I2VPX9</accession>
<dbReference type="EMBL" id="FOOU01000018">
    <property type="protein sequence ID" value="SFG91374.1"/>
    <property type="molecule type" value="Genomic_DNA"/>
</dbReference>
<evidence type="ECO:0000313" key="1">
    <source>
        <dbReference type="EMBL" id="SFG91374.1"/>
    </source>
</evidence>
<gene>
    <name evidence="1" type="ORF">SAMN05216175_11860</name>
</gene>
<dbReference type="OrthoDB" id="6120292at2"/>
<proteinExistence type="predicted"/>
<dbReference type="AlphaFoldDB" id="A0A1I2VPX9"/>
<reference evidence="2" key="1">
    <citation type="submission" date="2016-10" db="EMBL/GenBank/DDBJ databases">
        <authorList>
            <person name="Varghese N."/>
            <person name="Submissions S."/>
        </authorList>
    </citation>
    <scope>NUCLEOTIDE SEQUENCE [LARGE SCALE GENOMIC DNA]</scope>
    <source>
        <strain evidence="2">CGMCC 1.10971</strain>
    </source>
</reference>
<dbReference type="STRING" id="1045558.SAMN05216175_11860"/>
<sequence>MRKWLLIFLLLLNVIVFFGFAMRGQETPARPDVEVEQAFELRLVSEVAPDSLIKIAEQPEQRDIQAWFVEGACIAYEGIKEQKSADDIAGFMAEQGLSPIILMQTVTAEKYQMVVTVPDEREARLTLESRLQANGITLIMANINDEAVYLIGSYASAGEAENAQRGLLSVSSELQLHKVLDTQRAFSVQLADDVDRNLINKINDVLKLTYETLKIEKKVCKGLASTKPHQ</sequence>
<organism evidence="1 2">
    <name type="scientific">Neptunomonas qingdaonensis</name>
    <dbReference type="NCBI Taxonomy" id="1045558"/>
    <lineage>
        <taxon>Bacteria</taxon>
        <taxon>Pseudomonadati</taxon>
        <taxon>Pseudomonadota</taxon>
        <taxon>Gammaproteobacteria</taxon>
        <taxon>Oceanospirillales</taxon>
        <taxon>Oceanospirillaceae</taxon>
        <taxon>Neptunomonas</taxon>
    </lineage>
</organism>
<name>A0A1I2VPX9_9GAMM</name>
<dbReference type="Proteomes" id="UP000198623">
    <property type="component" value="Unassembled WGS sequence"/>
</dbReference>
<protein>
    <submittedName>
        <fullName evidence="1">Uncharacterized protein</fullName>
    </submittedName>
</protein>
<keyword evidence="2" id="KW-1185">Reference proteome</keyword>
<evidence type="ECO:0000313" key="2">
    <source>
        <dbReference type="Proteomes" id="UP000198623"/>
    </source>
</evidence>